<organism evidence="1">
    <name type="scientific">Megaviridae environmental sample</name>
    <dbReference type="NCBI Taxonomy" id="1737588"/>
    <lineage>
        <taxon>Viruses</taxon>
        <taxon>Varidnaviria</taxon>
        <taxon>Bamfordvirae</taxon>
        <taxon>Nucleocytoviricota</taxon>
        <taxon>Megaviricetes</taxon>
        <taxon>Imitervirales</taxon>
        <taxon>Mimiviridae</taxon>
        <taxon>environmental samples</taxon>
    </lineage>
</organism>
<sequence length="90" mass="10345">MRTLNKMSDFMTEEDYTAICGAMLPKDFPLVVEIGYRHVIHTILKRDAVSLRGGYRKKSLEYLYVDDDAKDAIMDLVDVSINGEHYVEDV</sequence>
<proteinExistence type="predicted"/>
<accession>A0A5J6VIP0</accession>
<dbReference type="EMBL" id="MN448270">
    <property type="protein sequence ID" value="QFG73744.1"/>
    <property type="molecule type" value="Genomic_DNA"/>
</dbReference>
<reference evidence="1" key="1">
    <citation type="journal article" date="2019" name="Philos. Trans. R. Soc. Lond., B, Biol. Sci.">
        <title>Targeted metagenomic recovery of four divergent viruses reveals shared and distinctive characteristics of giant viruses of marine eukaryotes.</title>
        <authorList>
            <person name="Needham D.M."/>
            <person name="Poirier C."/>
            <person name="Hehenberger E."/>
            <person name="Jimenez V."/>
            <person name="Swalwell J.E."/>
            <person name="Santoro A.E."/>
            <person name="Worden A.Z."/>
        </authorList>
    </citation>
    <scope>NUCLEOTIDE SEQUENCE</scope>
    <source>
        <strain evidence="1">OPacV-662</strain>
    </source>
</reference>
<protein>
    <submittedName>
        <fullName evidence="1">Uncharacterized protein</fullName>
    </submittedName>
</protein>
<name>A0A5J6VIP0_9VIRU</name>
<evidence type="ECO:0000313" key="1">
    <source>
        <dbReference type="EMBL" id="QFG73744.1"/>
    </source>
</evidence>